<reference evidence="2" key="1">
    <citation type="journal article" date="2023" name="Front. Plant Sci.">
        <title>Chromosomal-level genome assembly of Melastoma candidum provides insights into trichome evolution.</title>
        <authorList>
            <person name="Zhong Y."/>
            <person name="Wu W."/>
            <person name="Sun C."/>
            <person name="Zou P."/>
            <person name="Liu Y."/>
            <person name="Dai S."/>
            <person name="Zhou R."/>
        </authorList>
    </citation>
    <scope>NUCLEOTIDE SEQUENCE [LARGE SCALE GENOMIC DNA]</scope>
</reference>
<evidence type="ECO:0000313" key="2">
    <source>
        <dbReference type="Proteomes" id="UP001057402"/>
    </source>
</evidence>
<comment type="caution">
    <text evidence="1">The sequence shown here is derived from an EMBL/GenBank/DDBJ whole genome shotgun (WGS) entry which is preliminary data.</text>
</comment>
<keyword evidence="2" id="KW-1185">Reference proteome</keyword>
<gene>
    <name evidence="1" type="ORF">MLD38_036048</name>
</gene>
<organism evidence="1 2">
    <name type="scientific">Melastoma candidum</name>
    <dbReference type="NCBI Taxonomy" id="119954"/>
    <lineage>
        <taxon>Eukaryota</taxon>
        <taxon>Viridiplantae</taxon>
        <taxon>Streptophyta</taxon>
        <taxon>Embryophyta</taxon>
        <taxon>Tracheophyta</taxon>
        <taxon>Spermatophyta</taxon>
        <taxon>Magnoliopsida</taxon>
        <taxon>eudicotyledons</taxon>
        <taxon>Gunneridae</taxon>
        <taxon>Pentapetalae</taxon>
        <taxon>rosids</taxon>
        <taxon>malvids</taxon>
        <taxon>Myrtales</taxon>
        <taxon>Melastomataceae</taxon>
        <taxon>Melastomatoideae</taxon>
        <taxon>Melastomateae</taxon>
        <taxon>Melastoma</taxon>
    </lineage>
</organism>
<dbReference type="Proteomes" id="UP001057402">
    <property type="component" value="Chromosome 11"/>
</dbReference>
<evidence type="ECO:0000313" key="1">
    <source>
        <dbReference type="EMBL" id="KAI4311128.1"/>
    </source>
</evidence>
<protein>
    <submittedName>
        <fullName evidence="1">Uncharacterized protein</fullName>
    </submittedName>
</protein>
<accession>A0ACB9LIR3</accession>
<sequence>MHKLEQCNSVHGTITKVDRIVENGIYAPEIKSVSTENGIPSETQDKDVFSEGLGLVAAYDQLIRPSISGQKPKPCYEHGAAVIGDKMYIYGGNHKGRYIGDIQMLDLRSWT</sequence>
<proteinExistence type="predicted"/>
<dbReference type="EMBL" id="CM042890">
    <property type="protein sequence ID" value="KAI4311128.1"/>
    <property type="molecule type" value="Genomic_DNA"/>
</dbReference>
<name>A0ACB9LIR3_9MYRT</name>